<dbReference type="HOGENOM" id="CLU_1380032_0_0_1"/>
<dbReference type="Proteomes" id="UP000007306">
    <property type="component" value="Chromosome 12"/>
</dbReference>
<reference evidence="2 3" key="2">
    <citation type="submission" date="2018-04" db="EMBL/GenBank/DDBJ databases">
        <title>OglaRS2 (Oryza glaberrima Reference Sequence Version 2).</title>
        <authorList>
            <person name="Zhang J."/>
            <person name="Kudrna D."/>
            <person name="Lee S."/>
            <person name="Talag J."/>
            <person name="Rajasekar S."/>
            <person name="Wing R.A."/>
        </authorList>
    </citation>
    <scope>NUCLEOTIDE SEQUENCE [LARGE SCALE GENOMIC DNA]</scope>
    <source>
        <strain evidence="2 3">cv. IRGC 96717</strain>
    </source>
</reference>
<protein>
    <submittedName>
        <fullName evidence="2">Uncharacterized protein</fullName>
    </submittedName>
</protein>
<evidence type="ECO:0000256" key="1">
    <source>
        <dbReference type="SAM" id="MobiDB-lite"/>
    </source>
</evidence>
<dbReference type="Gramene" id="ORGLA01G0282100.1">
    <property type="protein sequence ID" value="ORGLA01G0282100.1"/>
    <property type="gene ID" value="ORGLA01G0282100"/>
</dbReference>
<dbReference type="Gramene" id="ORGLA12G0110100.1">
    <property type="protein sequence ID" value="ORGLA12G0110100.1"/>
    <property type="gene ID" value="ORGLA12G0110100"/>
</dbReference>
<dbReference type="AlphaFoldDB" id="I1R6E5"/>
<dbReference type="EnsemblPlants" id="ORGLA12G0110100.1">
    <property type="protein sequence ID" value="ORGLA12G0110100.1"/>
    <property type="gene ID" value="ORGLA12G0110100"/>
</dbReference>
<evidence type="ECO:0000313" key="2">
    <source>
        <dbReference type="EnsemblPlants" id="ORGLA12G0110100.1"/>
    </source>
</evidence>
<dbReference type="Proteomes" id="UP000007306">
    <property type="component" value="Chromosome 1"/>
</dbReference>
<proteinExistence type="predicted"/>
<name>I1R6E5_ORYGL</name>
<evidence type="ECO:0000313" key="3">
    <source>
        <dbReference type="Proteomes" id="UP000007306"/>
    </source>
</evidence>
<accession>I1R6E5</accession>
<organism evidence="2 3">
    <name type="scientific">Oryza glaberrima</name>
    <name type="common">African rice</name>
    <dbReference type="NCBI Taxonomy" id="4538"/>
    <lineage>
        <taxon>Eukaryota</taxon>
        <taxon>Viridiplantae</taxon>
        <taxon>Streptophyta</taxon>
        <taxon>Embryophyta</taxon>
        <taxon>Tracheophyta</taxon>
        <taxon>Spermatophyta</taxon>
        <taxon>Magnoliopsida</taxon>
        <taxon>Liliopsida</taxon>
        <taxon>Poales</taxon>
        <taxon>Poaceae</taxon>
        <taxon>BOP clade</taxon>
        <taxon>Oryzoideae</taxon>
        <taxon>Oryzeae</taxon>
        <taxon>Oryzinae</taxon>
        <taxon>Oryza</taxon>
    </lineage>
</organism>
<sequence length="198" mass="20529">MAACFRCAQSAAAVSGPAGPNRLPPAGRRCPSPWCTTPWPPRGSAAVAGRSKLSSGLPEAPLEREHCGAVVDDGGVVGTSSGTVHGEDLLLRRASGHLADEQPHPLAVIILRISGRGRTAMMVCHDVEMPFLRGINVNRPAPATETTTARGATVARRKRSPARPPPTARSPAGSDDENCGGGGGSRVPWPGQGRKQQQ</sequence>
<feature type="compositionally biased region" description="Low complexity" evidence="1">
    <location>
        <begin position="139"/>
        <end position="154"/>
    </location>
</feature>
<dbReference type="EnsemblPlants" id="ORGLA01G0282100.1">
    <property type="protein sequence ID" value="ORGLA01G0282100.1"/>
    <property type="gene ID" value="ORGLA01G0282100"/>
</dbReference>
<feature type="region of interest" description="Disordered" evidence="1">
    <location>
        <begin position="138"/>
        <end position="198"/>
    </location>
</feature>
<keyword evidence="3" id="KW-1185">Reference proteome</keyword>
<reference evidence="2" key="1">
    <citation type="submission" date="2015-06" db="UniProtKB">
        <authorList>
            <consortium name="EnsemblPlants"/>
        </authorList>
    </citation>
    <scope>IDENTIFICATION</scope>
</reference>